<evidence type="ECO:0000256" key="5">
    <source>
        <dbReference type="ARBA" id="ARBA00023186"/>
    </source>
</evidence>
<evidence type="ECO:0000313" key="10">
    <source>
        <dbReference type="Proteomes" id="UP000401081"/>
    </source>
</evidence>
<comment type="similarity">
    <text evidence="2">Belongs to the periplasmic pilus chaperone family.</text>
</comment>
<keyword evidence="5" id="KW-0143">Chaperone</keyword>
<dbReference type="Pfam" id="PF02753">
    <property type="entry name" value="PapD_C"/>
    <property type="match status" value="1"/>
</dbReference>
<dbReference type="EMBL" id="CAADJD010000022">
    <property type="protein sequence ID" value="VFS73695.1"/>
    <property type="molecule type" value="Genomic_DNA"/>
</dbReference>
<dbReference type="InterPro" id="IPR013783">
    <property type="entry name" value="Ig-like_fold"/>
</dbReference>
<sequence length="237" mass="26579">MRSYRWWSVFNSVIGGVLLSVATQSVAAVNVDRTRVIFTADEQVQTLNLSNDGNTPMLLQVWTDKGDPQVTPDQVITPVVVLPPLFKMLPGELRALRMMLTTRHGLADDRESVFWLNIFQIAPIGNDDAQRQEKIALPLRLRLKVFIRPPGLSAPQQKDEEALQFSLARGRLNIINPTAWHMSLSVTLSGQPPIGNLMISPFDELTVPLVTPASPASIVNYRVITDDGHYREYQKRI</sequence>
<evidence type="ECO:0000259" key="8">
    <source>
        <dbReference type="Pfam" id="PF02753"/>
    </source>
</evidence>
<evidence type="ECO:0000256" key="3">
    <source>
        <dbReference type="ARBA" id="ARBA00022729"/>
    </source>
</evidence>
<dbReference type="InterPro" id="IPR008962">
    <property type="entry name" value="PapD-like_sf"/>
</dbReference>
<evidence type="ECO:0000256" key="1">
    <source>
        <dbReference type="ARBA" id="ARBA00004418"/>
    </source>
</evidence>
<keyword evidence="4" id="KW-0574">Periplasm</keyword>
<dbReference type="PANTHER" id="PTHR30251">
    <property type="entry name" value="PILUS ASSEMBLY CHAPERONE"/>
    <property type="match status" value="1"/>
</dbReference>
<evidence type="ECO:0000256" key="2">
    <source>
        <dbReference type="ARBA" id="ARBA00007399"/>
    </source>
</evidence>
<feature type="signal peptide" evidence="6">
    <location>
        <begin position="1"/>
        <end position="27"/>
    </location>
</feature>
<dbReference type="RefSeq" id="WP_061281244.1">
    <property type="nucleotide sequence ID" value="NZ_CALMQG010000065.1"/>
</dbReference>
<dbReference type="SUPFAM" id="SSF49354">
    <property type="entry name" value="PapD-like"/>
    <property type="match status" value="1"/>
</dbReference>
<reference evidence="9 10" key="1">
    <citation type="submission" date="2019-03" db="EMBL/GenBank/DDBJ databases">
        <authorList>
            <consortium name="Pathogen Informatics"/>
        </authorList>
    </citation>
    <scope>NUCLEOTIDE SEQUENCE [LARGE SCALE GENOMIC DNA]</scope>
    <source>
        <strain evidence="9 10">NCTC12993</strain>
    </source>
</reference>
<evidence type="ECO:0000256" key="6">
    <source>
        <dbReference type="SAM" id="SignalP"/>
    </source>
</evidence>
<name>A0A485BIS7_KLUCR</name>
<dbReference type="AlphaFoldDB" id="A0A485BIS7"/>
<feature type="domain" description="Pili assembly chaperone N-terminal" evidence="7">
    <location>
        <begin position="29"/>
        <end position="152"/>
    </location>
</feature>
<dbReference type="GO" id="GO:0071555">
    <property type="term" value="P:cell wall organization"/>
    <property type="evidence" value="ECO:0007669"/>
    <property type="project" value="InterPro"/>
</dbReference>
<evidence type="ECO:0000259" key="7">
    <source>
        <dbReference type="Pfam" id="PF00345"/>
    </source>
</evidence>
<feature type="chain" id="PRO_5019745782" evidence="6">
    <location>
        <begin position="28"/>
        <end position="237"/>
    </location>
</feature>
<dbReference type="InterPro" id="IPR036316">
    <property type="entry name" value="Pili_assmbl_chap_C_dom_sf"/>
</dbReference>
<dbReference type="InterPro" id="IPR001829">
    <property type="entry name" value="Pili_assmbl_chaperone_bac"/>
</dbReference>
<dbReference type="SUPFAM" id="SSF49584">
    <property type="entry name" value="Periplasmic chaperone C-domain"/>
    <property type="match status" value="1"/>
</dbReference>
<organism evidence="9 10">
    <name type="scientific">Kluyvera cryocrescens</name>
    <name type="common">Kluyvera citrophila</name>
    <dbReference type="NCBI Taxonomy" id="580"/>
    <lineage>
        <taxon>Bacteria</taxon>
        <taxon>Pseudomonadati</taxon>
        <taxon>Pseudomonadota</taxon>
        <taxon>Gammaproteobacteria</taxon>
        <taxon>Enterobacterales</taxon>
        <taxon>Enterobacteriaceae</taxon>
        <taxon>Kluyvera</taxon>
    </lineage>
</organism>
<dbReference type="NCBIfam" id="NF011782">
    <property type="entry name" value="PRK15246.1"/>
    <property type="match status" value="1"/>
</dbReference>
<dbReference type="Gene3D" id="2.60.40.10">
    <property type="entry name" value="Immunoglobulins"/>
    <property type="match status" value="2"/>
</dbReference>
<dbReference type="InterPro" id="IPR016148">
    <property type="entry name" value="Pili_assmbl_chaperone_C"/>
</dbReference>
<gene>
    <name evidence="9" type="primary">fimC_4</name>
    <name evidence="9" type="ORF">NCTC12993_05005</name>
</gene>
<evidence type="ECO:0000313" key="9">
    <source>
        <dbReference type="EMBL" id="VFS73695.1"/>
    </source>
</evidence>
<keyword evidence="10" id="KW-1185">Reference proteome</keyword>
<dbReference type="Proteomes" id="UP000401081">
    <property type="component" value="Unassembled WGS sequence"/>
</dbReference>
<keyword evidence="3 6" id="KW-0732">Signal</keyword>
<dbReference type="GO" id="GO:0030288">
    <property type="term" value="C:outer membrane-bounded periplasmic space"/>
    <property type="evidence" value="ECO:0007669"/>
    <property type="project" value="InterPro"/>
</dbReference>
<feature type="domain" description="Pili assembly chaperone C-terminal" evidence="8">
    <location>
        <begin position="176"/>
        <end position="230"/>
    </location>
</feature>
<dbReference type="PRINTS" id="PR00969">
    <property type="entry name" value="CHAPERONPILI"/>
</dbReference>
<comment type="subcellular location">
    <subcellularLocation>
        <location evidence="1">Periplasm</location>
    </subcellularLocation>
</comment>
<proteinExistence type="inferred from homology"/>
<dbReference type="PANTHER" id="PTHR30251:SF7">
    <property type="entry name" value="FIMBRIAE CHAPARONE"/>
    <property type="match status" value="1"/>
</dbReference>
<dbReference type="Pfam" id="PF00345">
    <property type="entry name" value="PapD_N"/>
    <property type="match status" value="1"/>
</dbReference>
<dbReference type="InterPro" id="IPR050643">
    <property type="entry name" value="Periplasmic_pilus_chap"/>
</dbReference>
<accession>A0A485BIS7</accession>
<evidence type="ECO:0000256" key="4">
    <source>
        <dbReference type="ARBA" id="ARBA00022764"/>
    </source>
</evidence>
<protein>
    <submittedName>
        <fullName evidence="9">Chaperone protein fimC</fullName>
    </submittedName>
</protein>
<dbReference type="GeneID" id="99776827"/>
<dbReference type="InterPro" id="IPR016147">
    <property type="entry name" value="Pili_assmbl_chaperone_N"/>
</dbReference>